<dbReference type="SMART" id="SM00248">
    <property type="entry name" value="ANK"/>
    <property type="match status" value="3"/>
</dbReference>
<feature type="repeat" description="ANK" evidence="3">
    <location>
        <begin position="41"/>
        <end position="73"/>
    </location>
</feature>
<gene>
    <name evidence="4" type="ORF">BDW59DRAFT_167436</name>
</gene>
<evidence type="ECO:0000256" key="1">
    <source>
        <dbReference type="ARBA" id="ARBA00022737"/>
    </source>
</evidence>
<dbReference type="InterPro" id="IPR002110">
    <property type="entry name" value="Ankyrin_rpt"/>
</dbReference>
<dbReference type="PROSITE" id="PS50297">
    <property type="entry name" value="ANK_REP_REGION"/>
    <property type="match status" value="3"/>
</dbReference>
<organism evidence="4 5">
    <name type="scientific">Aspergillus cavernicola</name>
    <dbReference type="NCBI Taxonomy" id="176166"/>
    <lineage>
        <taxon>Eukaryota</taxon>
        <taxon>Fungi</taxon>
        <taxon>Dikarya</taxon>
        <taxon>Ascomycota</taxon>
        <taxon>Pezizomycotina</taxon>
        <taxon>Eurotiomycetes</taxon>
        <taxon>Eurotiomycetidae</taxon>
        <taxon>Eurotiales</taxon>
        <taxon>Aspergillaceae</taxon>
        <taxon>Aspergillus</taxon>
        <taxon>Aspergillus subgen. Nidulantes</taxon>
    </lineage>
</organism>
<feature type="repeat" description="ANK" evidence="3">
    <location>
        <begin position="91"/>
        <end position="123"/>
    </location>
</feature>
<proteinExistence type="predicted"/>
<dbReference type="PANTHER" id="PTHR24171">
    <property type="entry name" value="ANKYRIN REPEAT DOMAIN-CONTAINING PROTEIN 39-RELATED"/>
    <property type="match status" value="1"/>
</dbReference>
<dbReference type="PANTHER" id="PTHR24171:SF10">
    <property type="entry name" value="ANKYRIN REPEAT DOMAIN-CONTAINING PROTEIN 29-LIKE"/>
    <property type="match status" value="1"/>
</dbReference>
<evidence type="ECO:0000256" key="3">
    <source>
        <dbReference type="PROSITE-ProRule" id="PRU00023"/>
    </source>
</evidence>
<dbReference type="Pfam" id="PF12796">
    <property type="entry name" value="Ank_2"/>
    <property type="match status" value="1"/>
</dbReference>
<reference evidence="4 5" key="1">
    <citation type="submission" date="2024-07" db="EMBL/GenBank/DDBJ databases">
        <title>Section-level genome sequencing and comparative genomics of Aspergillus sections Usti and Cavernicolus.</title>
        <authorList>
            <consortium name="Lawrence Berkeley National Laboratory"/>
            <person name="Nybo J.L."/>
            <person name="Vesth T.C."/>
            <person name="Theobald S."/>
            <person name="Frisvad J.C."/>
            <person name="Larsen T.O."/>
            <person name="Kjaerboelling I."/>
            <person name="Rothschild-Mancinelli K."/>
            <person name="Lyhne E.K."/>
            <person name="Kogle M.E."/>
            <person name="Barry K."/>
            <person name="Clum A."/>
            <person name="Na H."/>
            <person name="Ledsgaard L."/>
            <person name="Lin J."/>
            <person name="Lipzen A."/>
            <person name="Kuo A."/>
            <person name="Riley R."/>
            <person name="Mondo S."/>
            <person name="LaButti K."/>
            <person name="Haridas S."/>
            <person name="Pangalinan J."/>
            <person name="Salamov A.A."/>
            <person name="Simmons B.A."/>
            <person name="Magnuson J.K."/>
            <person name="Chen J."/>
            <person name="Drula E."/>
            <person name="Henrissat B."/>
            <person name="Wiebenga A."/>
            <person name="Lubbers R.J."/>
            <person name="Gomes A.C."/>
            <person name="Makela M.R."/>
            <person name="Stajich J."/>
            <person name="Grigoriev I.V."/>
            <person name="Mortensen U.H."/>
            <person name="De vries R.P."/>
            <person name="Baker S.E."/>
            <person name="Andersen M.R."/>
        </authorList>
    </citation>
    <scope>NUCLEOTIDE SEQUENCE [LARGE SCALE GENOMIC DNA]</scope>
    <source>
        <strain evidence="4 5">CBS 600.67</strain>
    </source>
</reference>
<comment type="caution">
    <text evidence="4">The sequence shown here is derived from an EMBL/GenBank/DDBJ whole genome shotgun (WGS) entry which is preliminary data.</text>
</comment>
<dbReference type="InterPro" id="IPR036770">
    <property type="entry name" value="Ankyrin_rpt-contain_sf"/>
</dbReference>
<evidence type="ECO:0000313" key="4">
    <source>
        <dbReference type="EMBL" id="KAL2813763.1"/>
    </source>
</evidence>
<dbReference type="Gene3D" id="1.25.40.20">
    <property type="entry name" value="Ankyrin repeat-containing domain"/>
    <property type="match status" value="2"/>
</dbReference>
<keyword evidence="1" id="KW-0677">Repeat</keyword>
<name>A0ABR4HG79_9EURO</name>
<keyword evidence="2 3" id="KW-0040">ANK repeat</keyword>
<evidence type="ECO:0000313" key="5">
    <source>
        <dbReference type="Proteomes" id="UP001610335"/>
    </source>
</evidence>
<protein>
    <submittedName>
        <fullName evidence="4">Ankyrin repeat-containing domain protein</fullName>
    </submittedName>
</protein>
<accession>A0ABR4HG79</accession>
<dbReference type="Proteomes" id="UP001610335">
    <property type="component" value="Unassembled WGS sequence"/>
</dbReference>
<evidence type="ECO:0000256" key="2">
    <source>
        <dbReference type="ARBA" id="ARBA00023043"/>
    </source>
</evidence>
<sequence length="194" mass="20532">MSISVIASNQYPLLLAAEKGHTNIVALLLSRNADVHLADTQGRTALSWASAAGKINTMTQLLDAGALPNVADEDGYTPLILATASKYYQALGRSALSIAAGLDLPDIVHLLVDRGADLNQVSRIGGTAISFAFENNAGRAAETLTRAGCDMKVVDHFGRCVEDFKSSGFGYGDASGLFVGLFQMMFAEDFGWDI</sequence>
<dbReference type="Pfam" id="PF00023">
    <property type="entry name" value="Ank"/>
    <property type="match status" value="1"/>
</dbReference>
<dbReference type="PROSITE" id="PS50088">
    <property type="entry name" value="ANK_REPEAT"/>
    <property type="match status" value="3"/>
</dbReference>
<feature type="repeat" description="ANK" evidence="3">
    <location>
        <begin position="8"/>
        <end position="40"/>
    </location>
</feature>
<dbReference type="SUPFAM" id="SSF48403">
    <property type="entry name" value="Ankyrin repeat"/>
    <property type="match status" value="1"/>
</dbReference>
<dbReference type="EMBL" id="JBFXLS010000139">
    <property type="protein sequence ID" value="KAL2813763.1"/>
    <property type="molecule type" value="Genomic_DNA"/>
</dbReference>
<keyword evidence="5" id="KW-1185">Reference proteome</keyword>